<evidence type="ECO:0000313" key="13">
    <source>
        <dbReference type="Proteomes" id="UP000094527"/>
    </source>
</evidence>
<feature type="region of interest" description="Disordered" evidence="10">
    <location>
        <begin position="1200"/>
        <end position="1237"/>
    </location>
</feature>
<evidence type="ECO:0000313" key="12">
    <source>
        <dbReference type="EMBL" id="ODN01093.1"/>
    </source>
</evidence>
<dbReference type="GO" id="GO:0000981">
    <property type="term" value="F:DNA-binding transcription factor activity, RNA polymerase II-specific"/>
    <property type="evidence" value="ECO:0007669"/>
    <property type="project" value="TreeGrafter"/>
</dbReference>
<dbReference type="SUPFAM" id="SSF57667">
    <property type="entry name" value="beta-beta-alpha zinc fingers"/>
    <property type="match status" value="3"/>
</dbReference>
<sequence>MEGGAKGKTGRGGGGGGKTTGSSESNNVSDCVAITKDNHNSLTSSHFSRAPNGSSSFARGDHVLQLGGIPRRPFMGPAQQNGNAVHHNNNNINVNNGGNDFYLHKKFKKVTATVDVTPSTSASSSNGNSTGQSSEASGATNCAGSSTNSSSGMVYKPKFRITSDLEALETAHEEQQQQQPKATPLLSPREKASPIPATPAPEVPIMKPVTHFDNHVDNQYASNSGGGSSIYITSKHGSAVTVSPVYTSPAASSSGSSSSGEPARISKELRLDRKSLDDRISKIIVENQTLLEWPEQFTKMLKNHTTRGQSSQQRNLLSGGSTTELTSSSMPSSLLSHHNSHHNGLIRHSSSSSDMSSSGGSVELLTSSPHHQHHSLLNNVNGGCSRSVAEVMAFKHSIGEIHSFPMASSSAMAPTDLSFGAHNSATARSRSCSPVASSTISTSSTTTSSSMVPKKRRRLSPTPSRLCGGEVSELPVNEPAGGKNYFQDVDMTVRVSNCGPSGAKVTIRTNNGTNSGGSVQTGMGAPVDFSKMIDTVQSPLPNMKHPNGAMFFSSPGPSSSSSMLPGNKPLSLVSTKSEGSIMSLASVEQKPPKSPRGRPPRKKSVPETVECETTPASSSLLRFVPPPSEIPSRPKSSDPVITPKLLPPPQNPKRPTFLALKPVNTNSKKTEPGVLPSPETPRVAKPYNQMTINGQAYTYLGFKVSTRSSYTCLFKTQPMFIPQETDPKLSMYTNWQPRPRDPNQMELGISTNDSRVNGRKSPHSILYTSATGKCCDTLTVSSPDNQPPISSPICESKTFLSGIQGQIAPSVAAEAGESSSMSRNSTSSSPMPNQLQFSQPVKIHVSPPNSRGIVPISPPAPAGASTLNHSPVTFVASNNPAVGSGGLVSIASSPSPKMSCSTVSLSFRDKSRRRTSPMMSSSDTNSVDEPIASYAKGVERRRRSVRSHDDEGESNMSDGPLALTSLKGEGSKYDSGDEHGSGQSVHSGTHSSRFENRVKIMEGGFESNEDYTYVRGRGRGRYVCEACGIRCKKPSMLRKHLKTHTDLRPYTCKLCNFSFKTKGNLTKHQKSKSHHKKCAGLGIHPESSTSLAMTGPAFSISDTNTTDDNDTDDDDFDDNGDPDAETDSQDECEGDSMDGNDNGSESFEKEIAQSLLDLSKATIRLPSAGSASSDYESGGDRMKQKRPGFHFSSVIEESNSSIGSFTTGETTVPETPIDLSVKPTKAPAPTSTGYENESKRIKLEKNGLIKSVGVVREAEAWEPTEDEGCLNLKKVLNTESDSNSEAPEIRIPEVKTEVLDYATERPYFGPRQRTESETSSCSGTNSIPAMGAATTTSAEPSVVRKRLSATSPPPSQHQSGGSSSSVKLHQPWLSPSEPKDSNKKETDEVAAAPVEVKPVNIISPDIPKYNKAPSEESELPPRDVPPNTAQPPAIESGLSSVSSPNSKLFSGLSAIKPQAEFRQPSGPQALVKDEGKAECNVCGKTFARASQLTLHMNIHYIERPFRCDPCGVSFRTKGHLIKHRRSSSHDCKVYLTEAWGVANEENPRPFKCPDCKIAFRIHGHLAKHLRSKMHIMRMECLGKLPFGIYFEMEKSGINLNEIDTTDCDMSLVSLQNVARKIYGDQWRERLTAPVEEPPV</sequence>
<feature type="region of interest" description="Disordered" evidence="10">
    <location>
        <begin position="304"/>
        <end position="366"/>
    </location>
</feature>
<dbReference type="EMBL" id="LJIJ01000172">
    <property type="protein sequence ID" value="ODN01093.1"/>
    <property type="molecule type" value="Genomic_DNA"/>
</dbReference>
<dbReference type="OrthoDB" id="10042249at2759"/>
<keyword evidence="4 9" id="KW-0863">Zinc-finger</keyword>
<dbReference type="SMART" id="SM00355">
    <property type="entry name" value="ZnF_C2H2"/>
    <property type="match status" value="5"/>
</dbReference>
<evidence type="ECO:0000259" key="11">
    <source>
        <dbReference type="PROSITE" id="PS50157"/>
    </source>
</evidence>
<keyword evidence="7" id="KW-0804">Transcription</keyword>
<evidence type="ECO:0000256" key="4">
    <source>
        <dbReference type="ARBA" id="ARBA00022771"/>
    </source>
</evidence>
<feature type="compositionally biased region" description="Basic residues" evidence="10">
    <location>
        <begin position="1066"/>
        <end position="1078"/>
    </location>
</feature>
<feature type="region of interest" description="Disordered" evidence="10">
    <location>
        <begin position="892"/>
        <end position="995"/>
    </location>
</feature>
<name>A0A1D2N748_ORCCI</name>
<dbReference type="FunFam" id="3.30.160.60:FF:000594">
    <property type="entry name" value="Transcription factor HIVEP2"/>
    <property type="match status" value="1"/>
</dbReference>
<feature type="region of interest" description="Disordered" evidence="10">
    <location>
        <begin position="1066"/>
        <end position="1145"/>
    </location>
</feature>
<dbReference type="STRING" id="48709.A0A1D2N748"/>
<feature type="region of interest" description="Disordered" evidence="10">
    <location>
        <begin position="737"/>
        <end position="760"/>
    </location>
</feature>
<feature type="domain" description="C2H2-type" evidence="11">
    <location>
        <begin position="1477"/>
        <end position="1504"/>
    </location>
</feature>
<dbReference type="PANTHER" id="PTHR45944:SF2">
    <property type="entry name" value="SCHNURRI, ISOFORM F"/>
    <property type="match status" value="1"/>
</dbReference>
<feature type="compositionally biased region" description="Basic and acidic residues" evidence="10">
    <location>
        <begin position="969"/>
        <end position="980"/>
    </location>
</feature>
<dbReference type="InterPro" id="IPR013087">
    <property type="entry name" value="Znf_C2H2_type"/>
</dbReference>
<feature type="compositionally biased region" description="Low complexity" evidence="10">
    <location>
        <begin position="818"/>
        <end position="829"/>
    </location>
</feature>
<evidence type="ECO:0000256" key="5">
    <source>
        <dbReference type="ARBA" id="ARBA00022833"/>
    </source>
</evidence>
<feature type="compositionally biased region" description="Polar residues" evidence="10">
    <location>
        <begin position="981"/>
        <end position="991"/>
    </location>
</feature>
<feature type="compositionally biased region" description="Polar residues" evidence="10">
    <location>
        <begin position="1317"/>
        <end position="1339"/>
    </location>
</feature>
<feature type="compositionally biased region" description="Basic and acidic residues" evidence="10">
    <location>
        <begin position="1377"/>
        <end position="1387"/>
    </location>
</feature>
<dbReference type="GO" id="GO:0005634">
    <property type="term" value="C:nucleus"/>
    <property type="evidence" value="ECO:0007669"/>
    <property type="project" value="UniProtKB-SubCell"/>
</dbReference>
<reference evidence="12 13" key="1">
    <citation type="journal article" date="2016" name="Genome Biol. Evol.">
        <title>Gene Family Evolution Reflects Adaptation to Soil Environmental Stressors in the Genome of the Collembolan Orchesella cincta.</title>
        <authorList>
            <person name="Faddeeva-Vakhrusheva A."/>
            <person name="Derks M.F."/>
            <person name="Anvar S.Y."/>
            <person name="Agamennone V."/>
            <person name="Suring W."/>
            <person name="Smit S."/>
            <person name="van Straalen N.M."/>
            <person name="Roelofs D."/>
        </authorList>
    </citation>
    <scope>NUCLEOTIDE SEQUENCE [LARGE SCALE GENOMIC DNA]</scope>
    <source>
        <tissue evidence="12">Mixed pool</tissue>
    </source>
</reference>
<feature type="compositionally biased region" description="Low complexity" evidence="10">
    <location>
        <begin position="437"/>
        <end position="450"/>
    </location>
</feature>
<feature type="compositionally biased region" description="Basic residues" evidence="10">
    <location>
        <begin position="593"/>
        <end position="603"/>
    </location>
</feature>
<proteinExistence type="predicted"/>
<feature type="compositionally biased region" description="Low complexity" evidence="10">
    <location>
        <begin position="316"/>
        <end position="337"/>
    </location>
</feature>
<evidence type="ECO:0000256" key="3">
    <source>
        <dbReference type="ARBA" id="ARBA00022737"/>
    </source>
</evidence>
<dbReference type="PROSITE" id="PS50157">
    <property type="entry name" value="ZINC_FINGER_C2H2_2"/>
    <property type="match status" value="5"/>
</dbReference>
<evidence type="ECO:0000256" key="2">
    <source>
        <dbReference type="ARBA" id="ARBA00022723"/>
    </source>
</evidence>
<feature type="region of interest" description="Disordered" evidence="10">
    <location>
        <begin position="810"/>
        <end position="835"/>
    </location>
</feature>
<keyword evidence="13" id="KW-1185">Reference proteome</keyword>
<dbReference type="FunFam" id="3.30.160.60:FF:000065">
    <property type="entry name" value="B-cell CLL/lymphoma 6, member B"/>
    <property type="match status" value="2"/>
</dbReference>
<feature type="compositionally biased region" description="Acidic residues" evidence="10">
    <location>
        <begin position="1105"/>
        <end position="1138"/>
    </location>
</feature>
<feature type="compositionally biased region" description="Polar residues" evidence="10">
    <location>
        <begin position="1200"/>
        <end position="1213"/>
    </location>
</feature>
<comment type="caution">
    <text evidence="12">The sequence shown here is derived from an EMBL/GenBank/DDBJ whole genome shotgun (WGS) entry which is preliminary data.</text>
</comment>
<feature type="region of interest" description="Disordered" evidence="10">
    <location>
        <begin position="426"/>
        <end position="474"/>
    </location>
</feature>
<feature type="compositionally biased region" description="Polar residues" evidence="10">
    <location>
        <begin position="135"/>
        <end position="152"/>
    </location>
</feature>
<keyword evidence="5" id="KW-0862">Zinc</keyword>
<protein>
    <submittedName>
        <fullName evidence="12">Transcription factor HIVEP2</fullName>
    </submittedName>
</protein>
<evidence type="ECO:0000256" key="10">
    <source>
        <dbReference type="SAM" id="MobiDB-lite"/>
    </source>
</evidence>
<keyword evidence="3" id="KW-0677">Repeat</keyword>
<feature type="compositionally biased region" description="Basic and acidic residues" evidence="10">
    <location>
        <begin position="1287"/>
        <end position="1298"/>
    </location>
</feature>
<accession>A0A1D2N748</accession>
<evidence type="ECO:0000256" key="8">
    <source>
        <dbReference type="ARBA" id="ARBA00023242"/>
    </source>
</evidence>
<feature type="compositionally biased region" description="Low complexity" evidence="10">
    <location>
        <begin position="553"/>
        <end position="562"/>
    </location>
</feature>
<evidence type="ECO:0000256" key="7">
    <source>
        <dbReference type="ARBA" id="ARBA00023163"/>
    </source>
</evidence>
<keyword evidence="6" id="KW-0805">Transcription regulation</keyword>
<gene>
    <name evidence="12" type="ORF">Ocin01_05583</name>
</gene>
<dbReference type="PANTHER" id="PTHR45944">
    <property type="entry name" value="SCHNURRI, ISOFORM F"/>
    <property type="match status" value="1"/>
</dbReference>
<feature type="region of interest" description="Disordered" evidence="10">
    <location>
        <begin position="1"/>
        <end position="27"/>
    </location>
</feature>
<dbReference type="PROSITE" id="PS00028">
    <property type="entry name" value="ZINC_FINGER_C2H2_1"/>
    <property type="match status" value="5"/>
</dbReference>
<dbReference type="FunFam" id="3.30.160.60:FF:000145">
    <property type="entry name" value="Zinc finger protein 574"/>
    <property type="match status" value="1"/>
</dbReference>
<organism evidence="12 13">
    <name type="scientific">Orchesella cincta</name>
    <name type="common">Springtail</name>
    <name type="synonym">Podura cincta</name>
    <dbReference type="NCBI Taxonomy" id="48709"/>
    <lineage>
        <taxon>Eukaryota</taxon>
        <taxon>Metazoa</taxon>
        <taxon>Ecdysozoa</taxon>
        <taxon>Arthropoda</taxon>
        <taxon>Hexapoda</taxon>
        <taxon>Collembola</taxon>
        <taxon>Entomobryomorpha</taxon>
        <taxon>Entomobryoidea</taxon>
        <taxon>Orchesellidae</taxon>
        <taxon>Orchesellinae</taxon>
        <taxon>Orchesella</taxon>
    </lineage>
</organism>
<feature type="compositionally biased region" description="Polar residues" evidence="10">
    <location>
        <begin position="892"/>
        <end position="905"/>
    </location>
</feature>
<dbReference type="Gene3D" id="3.30.160.60">
    <property type="entry name" value="Classic Zinc Finger"/>
    <property type="match status" value="5"/>
</dbReference>
<feature type="domain" description="C2H2-type" evidence="11">
    <location>
        <begin position="1505"/>
        <end position="1529"/>
    </location>
</feature>
<dbReference type="GO" id="GO:0008270">
    <property type="term" value="F:zinc ion binding"/>
    <property type="evidence" value="ECO:0007669"/>
    <property type="project" value="UniProtKB-KW"/>
</dbReference>
<evidence type="ECO:0000256" key="1">
    <source>
        <dbReference type="ARBA" id="ARBA00004123"/>
    </source>
</evidence>
<feature type="region of interest" description="Disordered" evidence="10">
    <location>
        <begin position="546"/>
        <end position="682"/>
    </location>
</feature>
<dbReference type="Pfam" id="PF00096">
    <property type="entry name" value="zf-C2H2"/>
    <property type="match status" value="4"/>
</dbReference>
<feature type="domain" description="C2H2-type" evidence="11">
    <location>
        <begin position="1050"/>
        <end position="1074"/>
    </location>
</feature>
<evidence type="ECO:0000256" key="6">
    <source>
        <dbReference type="ARBA" id="ARBA00023015"/>
    </source>
</evidence>
<feature type="compositionally biased region" description="Polar residues" evidence="10">
    <location>
        <begin position="306"/>
        <end position="315"/>
    </location>
</feature>
<dbReference type="GO" id="GO:0000978">
    <property type="term" value="F:RNA polymerase II cis-regulatory region sequence-specific DNA binding"/>
    <property type="evidence" value="ECO:0007669"/>
    <property type="project" value="TreeGrafter"/>
</dbReference>
<feature type="compositionally biased region" description="Low complexity" evidence="10">
    <location>
        <begin position="349"/>
        <end position="361"/>
    </location>
</feature>
<dbReference type="InterPro" id="IPR051969">
    <property type="entry name" value="Zinc-finger_DNA-bd_regulators"/>
</dbReference>
<dbReference type="InterPro" id="IPR036236">
    <property type="entry name" value="Znf_C2H2_sf"/>
</dbReference>
<evidence type="ECO:0000256" key="9">
    <source>
        <dbReference type="PROSITE-ProRule" id="PRU00042"/>
    </source>
</evidence>
<feature type="compositionally biased region" description="Low complexity" evidence="10">
    <location>
        <begin position="1356"/>
        <end position="1365"/>
    </location>
</feature>
<feature type="compositionally biased region" description="Gly residues" evidence="10">
    <location>
        <begin position="1"/>
        <end position="19"/>
    </location>
</feature>
<comment type="subcellular location">
    <subcellularLocation>
        <location evidence="1">Nucleus</location>
    </subcellularLocation>
</comment>
<feature type="region of interest" description="Disordered" evidence="10">
    <location>
        <begin position="1279"/>
        <end position="1442"/>
    </location>
</feature>
<dbReference type="OMA" id="ANEENPR"/>
<feature type="compositionally biased region" description="Low complexity" evidence="10">
    <location>
        <begin position="117"/>
        <end position="134"/>
    </location>
</feature>
<feature type="compositionally biased region" description="Polar residues" evidence="10">
    <location>
        <begin position="426"/>
        <end position="436"/>
    </location>
</feature>
<feature type="region of interest" description="Disordered" evidence="10">
    <location>
        <begin position="117"/>
        <end position="155"/>
    </location>
</feature>
<keyword evidence="2" id="KW-0479">Metal-binding</keyword>
<feature type="region of interest" description="Disordered" evidence="10">
    <location>
        <begin position="1167"/>
        <end position="1186"/>
    </location>
</feature>
<feature type="compositionally biased region" description="Low complexity" evidence="10">
    <location>
        <begin position="1389"/>
        <end position="1399"/>
    </location>
</feature>
<feature type="domain" description="C2H2-type" evidence="11">
    <location>
        <begin position="1550"/>
        <end position="1579"/>
    </location>
</feature>
<keyword evidence="8" id="KW-0539">Nucleus</keyword>
<dbReference type="Proteomes" id="UP000094527">
    <property type="component" value="Unassembled WGS sequence"/>
</dbReference>
<feature type="domain" description="C2H2-type" evidence="11">
    <location>
        <begin position="1022"/>
        <end position="1049"/>
    </location>
</feature>
<feature type="region of interest" description="Disordered" evidence="10">
    <location>
        <begin position="169"/>
        <end position="205"/>
    </location>
</feature>